<dbReference type="AlphaFoldDB" id="A0A2U1F2K2"/>
<name>A0A2U1F2K2_9PSEU</name>
<keyword evidence="2" id="KW-1185">Reference proteome</keyword>
<dbReference type="EMBL" id="QEKW01000013">
    <property type="protein sequence ID" value="PVZ06396.1"/>
    <property type="molecule type" value="Genomic_DNA"/>
</dbReference>
<dbReference type="OrthoDB" id="5149759at2"/>
<gene>
    <name evidence="1" type="ORF">C8D89_113134</name>
</gene>
<protein>
    <submittedName>
        <fullName evidence="1">Uncharacterized protein</fullName>
    </submittedName>
</protein>
<proteinExistence type="predicted"/>
<comment type="caution">
    <text evidence="1">The sequence shown here is derived from an EMBL/GenBank/DDBJ whole genome shotgun (WGS) entry which is preliminary data.</text>
</comment>
<evidence type="ECO:0000313" key="1">
    <source>
        <dbReference type="EMBL" id="PVZ06396.1"/>
    </source>
</evidence>
<accession>A0A2U1F2K2</accession>
<reference evidence="1 2" key="1">
    <citation type="submission" date="2018-04" db="EMBL/GenBank/DDBJ databases">
        <title>Genomic Encyclopedia of Type Strains, Phase IV (KMG-IV): sequencing the most valuable type-strain genomes for metagenomic binning, comparative biology and taxonomic classification.</title>
        <authorList>
            <person name="Goeker M."/>
        </authorList>
    </citation>
    <scope>NUCLEOTIDE SEQUENCE [LARGE SCALE GENOMIC DNA]</scope>
    <source>
        <strain evidence="1 2">DSM 45771</strain>
    </source>
</reference>
<organism evidence="1 2">
    <name type="scientific">Actinomycetospora cinnamomea</name>
    <dbReference type="NCBI Taxonomy" id="663609"/>
    <lineage>
        <taxon>Bacteria</taxon>
        <taxon>Bacillati</taxon>
        <taxon>Actinomycetota</taxon>
        <taxon>Actinomycetes</taxon>
        <taxon>Pseudonocardiales</taxon>
        <taxon>Pseudonocardiaceae</taxon>
        <taxon>Actinomycetospora</taxon>
    </lineage>
</organism>
<dbReference type="Proteomes" id="UP000245639">
    <property type="component" value="Unassembled WGS sequence"/>
</dbReference>
<sequence>MKACVVLGHDYRFTAQDEVMVWSCARECGAGGSKRYATAADARRYAEAFDRKDTEDLGRGAPLLGMWPLRVWRALTRSDRSGS</sequence>
<evidence type="ECO:0000313" key="2">
    <source>
        <dbReference type="Proteomes" id="UP000245639"/>
    </source>
</evidence>
<dbReference type="RefSeq" id="WP_116710145.1">
    <property type="nucleotide sequence ID" value="NZ_QEKW01000013.1"/>
</dbReference>